<name>A0AAC9BKQ0_9RALS</name>
<dbReference type="InterPro" id="IPR018958">
    <property type="entry name" value="Knr4/Smi1-like_dom"/>
</dbReference>
<dbReference type="Proteomes" id="UP000077927">
    <property type="component" value="Chromosome 1"/>
</dbReference>
<evidence type="ECO:0000313" key="2">
    <source>
        <dbReference type="EMBL" id="ANH74275.1"/>
    </source>
</evidence>
<dbReference type="Pfam" id="PF09346">
    <property type="entry name" value="SMI1_KNR4"/>
    <property type="match status" value="1"/>
</dbReference>
<reference evidence="2 3" key="1">
    <citation type="submission" date="2015-09" db="EMBL/GenBank/DDBJ databases">
        <authorList>
            <person name="Xu Y."/>
            <person name="Nagy A."/>
            <person name="Liu N.T."/>
            <person name="Nou X."/>
        </authorList>
    </citation>
    <scope>NUCLEOTIDE SEQUENCE [LARGE SCALE GENOMIC DNA]</scope>
    <source>
        <strain evidence="2 3">FC1138</strain>
    </source>
</reference>
<dbReference type="EMBL" id="CP012605">
    <property type="protein sequence ID" value="ANH74275.1"/>
    <property type="molecule type" value="Genomic_DNA"/>
</dbReference>
<dbReference type="Gene3D" id="3.40.1580.10">
    <property type="entry name" value="SMI1/KNR4-like"/>
    <property type="match status" value="1"/>
</dbReference>
<protein>
    <recommendedName>
        <fullName evidence="1">Knr4/Smi1-like domain-containing protein</fullName>
    </recommendedName>
</protein>
<dbReference type="KEGG" id="rin:ACS15_2217"/>
<gene>
    <name evidence="2" type="ORF">ACS15_2217</name>
</gene>
<evidence type="ECO:0000259" key="1">
    <source>
        <dbReference type="Pfam" id="PF09346"/>
    </source>
</evidence>
<feature type="domain" description="Knr4/Smi1-like" evidence="1">
    <location>
        <begin position="5"/>
        <end position="73"/>
    </location>
</feature>
<sequence>MAPGYVVLWPVDKIADYNSDFEIETYAPGFVAFGGNGGGELLVFDLTGAVFMLPMIGMEPQYARRIAESFQDLAKRFQV</sequence>
<proteinExistence type="predicted"/>
<accession>A0AAC9BKQ0</accession>
<dbReference type="AlphaFoldDB" id="A0AAC9BKQ0"/>
<evidence type="ECO:0000313" key="3">
    <source>
        <dbReference type="Proteomes" id="UP000077927"/>
    </source>
</evidence>
<dbReference type="InterPro" id="IPR037883">
    <property type="entry name" value="Knr4/Smi1-like_sf"/>
</dbReference>
<organism evidence="2 3">
    <name type="scientific">Ralstonia insidiosa</name>
    <dbReference type="NCBI Taxonomy" id="190721"/>
    <lineage>
        <taxon>Bacteria</taxon>
        <taxon>Pseudomonadati</taxon>
        <taxon>Pseudomonadota</taxon>
        <taxon>Betaproteobacteria</taxon>
        <taxon>Burkholderiales</taxon>
        <taxon>Burkholderiaceae</taxon>
        <taxon>Ralstonia</taxon>
    </lineage>
</organism>